<evidence type="ECO:0008006" key="4">
    <source>
        <dbReference type="Google" id="ProtNLM"/>
    </source>
</evidence>
<organism evidence="2 3">
    <name type="scientific">Cannabis sativa</name>
    <name type="common">Hemp</name>
    <name type="synonym">Marijuana</name>
    <dbReference type="NCBI Taxonomy" id="3483"/>
    <lineage>
        <taxon>Eukaryota</taxon>
        <taxon>Viridiplantae</taxon>
        <taxon>Streptophyta</taxon>
        <taxon>Embryophyta</taxon>
        <taxon>Tracheophyta</taxon>
        <taxon>Spermatophyta</taxon>
        <taxon>Magnoliopsida</taxon>
        <taxon>eudicotyledons</taxon>
        <taxon>Gunneridae</taxon>
        <taxon>Pentapetalae</taxon>
        <taxon>rosids</taxon>
        <taxon>fabids</taxon>
        <taxon>Rosales</taxon>
        <taxon>Cannabaceae</taxon>
        <taxon>Cannabis</taxon>
    </lineage>
</organism>
<dbReference type="EnsemblPlants" id="novel_model_6365_5bd9a17a">
    <property type="protein sequence ID" value="cds.novel_model_6365_5bd9a17a"/>
    <property type="gene ID" value="novel_gene_3323_5bd9a17a"/>
</dbReference>
<reference evidence="2" key="1">
    <citation type="submission" date="2018-11" db="EMBL/GenBank/DDBJ databases">
        <authorList>
            <person name="Grassa J C."/>
        </authorList>
    </citation>
    <scope>NUCLEOTIDE SEQUENCE [LARGE SCALE GENOMIC DNA]</scope>
</reference>
<protein>
    <recommendedName>
        <fullName evidence="4">Secreted protein</fullName>
    </recommendedName>
</protein>
<evidence type="ECO:0000313" key="2">
    <source>
        <dbReference type="EnsemblPlants" id="cds.novel_model_6365_5bd9a17a"/>
    </source>
</evidence>
<keyword evidence="1" id="KW-0732">Signal</keyword>
<reference evidence="2" key="2">
    <citation type="submission" date="2021-03" db="UniProtKB">
        <authorList>
            <consortium name="EnsemblPlants"/>
        </authorList>
    </citation>
    <scope>IDENTIFICATION</scope>
</reference>
<feature type="signal peptide" evidence="1">
    <location>
        <begin position="1"/>
        <end position="21"/>
    </location>
</feature>
<proteinExistence type="predicted"/>
<evidence type="ECO:0000313" key="3">
    <source>
        <dbReference type="Proteomes" id="UP000596661"/>
    </source>
</evidence>
<dbReference type="Proteomes" id="UP000596661">
    <property type="component" value="Chromosome 7"/>
</dbReference>
<dbReference type="AlphaFoldDB" id="A0A803R8I8"/>
<accession>A0A803R8I8</accession>
<name>A0A803R8I8_CANSA</name>
<dbReference type="Gramene" id="novel_model_6365_5bd9a17a">
    <property type="protein sequence ID" value="cds.novel_model_6365_5bd9a17a"/>
    <property type="gene ID" value="novel_gene_3323_5bd9a17a"/>
</dbReference>
<dbReference type="EMBL" id="UZAU01000655">
    <property type="status" value="NOT_ANNOTATED_CDS"/>
    <property type="molecule type" value="Genomic_DNA"/>
</dbReference>
<feature type="chain" id="PRO_5030648035" description="Secreted protein" evidence="1">
    <location>
        <begin position="22"/>
        <end position="69"/>
    </location>
</feature>
<sequence>MKAHFLFKIIFLASLKQPAIRITNYRASKQAEVEFSSRVPTRPSKVHCYFLRNVDQIYKHLVSKPPAQV</sequence>
<keyword evidence="3" id="KW-1185">Reference proteome</keyword>
<evidence type="ECO:0000256" key="1">
    <source>
        <dbReference type="SAM" id="SignalP"/>
    </source>
</evidence>